<dbReference type="Gene3D" id="3.40.50.620">
    <property type="entry name" value="HUPs"/>
    <property type="match status" value="1"/>
</dbReference>
<accession>A0ABT0DCA0</accession>
<dbReference type="InterPro" id="IPR051599">
    <property type="entry name" value="Cell_Envelope_Assoc"/>
</dbReference>
<dbReference type="InterPro" id="IPR003848">
    <property type="entry name" value="DUF218"/>
</dbReference>
<feature type="transmembrane region" description="Helical" evidence="1">
    <location>
        <begin position="38"/>
        <end position="61"/>
    </location>
</feature>
<keyword evidence="4" id="KW-1185">Reference proteome</keyword>
<dbReference type="Proteomes" id="UP001203284">
    <property type="component" value="Unassembled WGS sequence"/>
</dbReference>
<keyword evidence="1" id="KW-0472">Membrane</keyword>
<dbReference type="EMBL" id="JALKCH010000007">
    <property type="protein sequence ID" value="MCK0197570.1"/>
    <property type="molecule type" value="Genomic_DNA"/>
</dbReference>
<sequence length="265" mass="28675">MFFPISKLAWFLLVPSTFVLVLVAFGLLVALRWRRSGLGIAAAGSVLALLAAFSPAATLLLRPLEDRFPAFHGDGRPVDGVIMLGGGEETLISAYREQPAFSGAGERIMALSLLARTYPQARLVFSGGSARLAMPPPGEREADVVKRTLPWLGIPVDRVALEGRSRNTRENALFTKDLMQPKPGERWLLVTSAVHMPRAVGCFRAAGFPVEAFPVDYQTGGPGAPWTGPRTAAEGLQTFDTALREWVGLAVYYFTGRIPNLFPAP</sequence>
<proteinExistence type="predicted"/>
<dbReference type="PANTHER" id="PTHR30336:SF4">
    <property type="entry name" value="ENVELOPE BIOGENESIS FACTOR ELYC"/>
    <property type="match status" value="1"/>
</dbReference>
<organism evidence="3 4">
    <name type="scientific">Ancylobacter crimeensis</name>
    <dbReference type="NCBI Taxonomy" id="2579147"/>
    <lineage>
        <taxon>Bacteria</taxon>
        <taxon>Pseudomonadati</taxon>
        <taxon>Pseudomonadota</taxon>
        <taxon>Alphaproteobacteria</taxon>
        <taxon>Hyphomicrobiales</taxon>
        <taxon>Xanthobacteraceae</taxon>
        <taxon>Ancylobacter</taxon>
    </lineage>
</organism>
<reference evidence="3 4" key="1">
    <citation type="submission" date="2022-04" db="EMBL/GenBank/DDBJ databases">
        <authorList>
            <person name="Grouzdev D.S."/>
            <person name="Pantiukh K.S."/>
            <person name="Krutkina M.S."/>
        </authorList>
    </citation>
    <scope>NUCLEOTIDE SEQUENCE [LARGE SCALE GENOMIC DNA]</scope>
    <source>
        <strain evidence="3 4">6x-1</strain>
    </source>
</reference>
<evidence type="ECO:0000256" key="1">
    <source>
        <dbReference type="SAM" id="Phobius"/>
    </source>
</evidence>
<dbReference type="CDD" id="cd06259">
    <property type="entry name" value="YdcF-like"/>
    <property type="match status" value="1"/>
</dbReference>
<feature type="domain" description="DUF218" evidence="2">
    <location>
        <begin position="79"/>
        <end position="248"/>
    </location>
</feature>
<dbReference type="Pfam" id="PF02698">
    <property type="entry name" value="DUF218"/>
    <property type="match status" value="1"/>
</dbReference>
<protein>
    <submittedName>
        <fullName evidence="3">YdcF family protein</fullName>
    </submittedName>
</protein>
<gene>
    <name evidence="3" type="ORF">MWN34_11670</name>
</gene>
<evidence type="ECO:0000259" key="2">
    <source>
        <dbReference type="Pfam" id="PF02698"/>
    </source>
</evidence>
<dbReference type="RefSeq" id="WP_247029410.1">
    <property type="nucleotide sequence ID" value="NZ_JALKCH010000007.1"/>
</dbReference>
<feature type="transmembrane region" description="Helical" evidence="1">
    <location>
        <begin position="12"/>
        <end position="31"/>
    </location>
</feature>
<dbReference type="PANTHER" id="PTHR30336">
    <property type="entry name" value="INNER MEMBRANE PROTEIN, PROBABLE PERMEASE"/>
    <property type="match status" value="1"/>
</dbReference>
<name>A0ABT0DCA0_9HYPH</name>
<keyword evidence="1" id="KW-1133">Transmembrane helix</keyword>
<evidence type="ECO:0000313" key="3">
    <source>
        <dbReference type="EMBL" id="MCK0197570.1"/>
    </source>
</evidence>
<evidence type="ECO:0000313" key="4">
    <source>
        <dbReference type="Proteomes" id="UP001203284"/>
    </source>
</evidence>
<dbReference type="InterPro" id="IPR014729">
    <property type="entry name" value="Rossmann-like_a/b/a_fold"/>
</dbReference>
<keyword evidence="1" id="KW-0812">Transmembrane</keyword>
<comment type="caution">
    <text evidence="3">The sequence shown here is derived from an EMBL/GenBank/DDBJ whole genome shotgun (WGS) entry which is preliminary data.</text>
</comment>